<accession>D1AFH5</accession>
<sequence length="46" mass="5463">MKKYLVLVAVLFLLGCTSGETKRTIEDTKERVDRTEEYLWENQVKE</sequence>
<gene>
    <name evidence="1" type="ordered locus">Sterm_0992</name>
</gene>
<dbReference type="EMBL" id="CP001739">
    <property type="protein sequence ID" value="ACZ07860.1"/>
    <property type="molecule type" value="Genomic_DNA"/>
</dbReference>
<evidence type="ECO:0000313" key="2">
    <source>
        <dbReference type="Proteomes" id="UP000000845"/>
    </source>
</evidence>
<dbReference type="STRING" id="526218.Sterm_0992"/>
<dbReference type="AlphaFoldDB" id="D1AFH5"/>
<dbReference type="KEGG" id="str:Sterm_0992"/>
<name>D1AFH5_SEBTE</name>
<proteinExistence type="predicted"/>
<organism evidence="1 2">
    <name type="scientific">Sebaldella termitidis (strain ATCC 33386 / NCTC 11300)</name>
    <dbReference type="NCBI Taxonomy" id="526218"/>
    <lineage>
        <taxon>Bacteria</taxon>
        <taxon>Fusobacteriati</taxon>
        <taxon>Fusobacteriota</taxon>
        <taxon>Fusobacteriia</taxon>
        <taxon>Fusobacteriales</taxon>
        <taxon>Leptotrichiaceae</taxon>
        <taxon>Sebaldella</taxon>
    </lineage>
</organism>
<dbReference type="PROSITE" id="PS51257">
    <property type="entry name" value="PROKAR_LIPOPROTEIN"/>
    <property type="match status" value="1"/>
</dbReference>
<dbReference type="RefSeq" id="WP_012860456.1">
    <property type="nucleotide sequence ID" value="NC_013517.1"/>
</dbReference>
<evidence type="ECO:0000313" key="1">
    <source>
        <dbReference type="EMBL" id="ACZ07860.1"/>
    </source>
</evidence>
<dbReference type="HOGENOM" id="CLU_3188867_0_0_0"/>
<reference evidence="1 2" key="2">
    <citation type="journal article" date="2010" name="Stand. Genomic Sci.">
        <title>Complete genome sequence of Sebaldella termitidis type strain (NCTC 11300).</title>
        <authorList>
            <person name="Harmon-Smith M."/>
            <person name="Celia L."/>
            <person name="Chertkov O."/>
            <person name="Lapidus A."/>
            <person name="Copeland A."/>
            <person name="Glavina Del Rio T."/>
            <person name="Nolan M."/>
            <person name="Lucas S."/>
            <person name="Tice H."/>
            <person name="Cheng J.F."/>
            <person name="Han C."/>
            <person name="Detter J.C."/>
            <person name="Bruce D."/>
            <person name="Goodwin L."/>
            <person name="Pitluck S."/>
            <person name="Pati A."/>
            <person name="Liolios K."/>
            <person name="Ivanova N."/>
            <person name="Mavromatis K."/>
            <person name="Mikhailova N."/>
            <person name="Chen A."/>
            <person name="Palaniappan K."/>
            <person name="Land M."/>
            <person name="Hauser L."/>
            <person name="Chang Y.J."/>
            <person name="Jeffries C.D."/>
            <person name="Brettin T."/>
            <person name="Goker M."/>
            <person name="Beck B."/>
            <person name="Bristow J."/>
            <person name="Eisen J.A."/>
            <person name="Markowitz V."/>
            <person name="Hugenholtz P."/>
            <person name="Kyrpides N.C."/>
            <person name="Klenk H.P."/>
            <person name="Chen F."/>
        </authorList>
    </citation>
    <scope>NUCLEOTIDE SEQUENCE [LARGE SCALE GENOMIC DNA]</scope>
    <source>
        <strain evidence="2">ATCC 33386 / NCTC 11300</strain>
    </source>
</reference>
<reference evidence="2" key="1">
    <citation type="submission" date="2009-09" db="EMBL/GenBank/DDBJ databases">
        <title>The complete chromosome of Sebaldella termitidis ATCC 33386.</title>
        <authorList>
            <consortium name="US DOE Joint Genome Institute (JGI-PGF)"/>
            <person name="Lucas S."/>
            <person name="Copeland A."/>
            <person name="Lapidus A."/>
            <person name="Glavina del Rio T."/>
            <person name="Dalin E."/>
            <person name="Tice H."/>
            <person name="Bruce D."/>
            <person name="Goodwin L."/>
            <person name="Pitluck S."/>
            <person name="Kyrpides N."/>
            <person name="Mavromatis K."/>
            <person name="Ivanova N."/>
            <person name="Mikhailova N."/>
            <person name="Sims D."/>
            <person name="Meincke L."/>
            <person name="Brettin T."/>
            <person name="Detter J.C."/>
            <person name="Han C."/>
            <person name="Larimer F."/>
            <person name="Land M."/>
            <person name="Hauser L."/>
            <person name="Markowitz V."/>
            <person name="Cheng J.F."/>
            <person name="Hugenholtz P."/>
            <person name="Woyke T."/>
            <person name="Wu D."/>
            <person name="Eisen J.A."/>
        </authorList>
    </citation>
    <scope>NUCLEOTIDE SEQUENCE [LARGE SCALE GENOMIC DNA]</scope>
    <source>
        <strain evidence="2">ATCC 33386 / NCTC 11300</strain>
    </source>
</reference>
<dbReference type="Proteomes" id="UP000000845">
    <property type="component" value="Chromosome"/>
</dbReference>
<keyword evidence="2" id="KW-1185">Reference proteome</keyword>
<evidence type="ECO:0008006" key="3">
    <source>
        <dbReference type="Google" id="ProtNLM"/>
    </source>
</evidence>
<protein>
    <recommendedName>
        <fullName evidence="3">Lipoprotein</fullName>
    </recommendedName>
</protein>